<dbReference type="Proteomes" id="UP000005446">
    <property type="component" value="Unassembled WGS sequence"/>
</dbReference>
<gene>
    <name evidence="1" type="ORF">M7I_6791</name>
</gene>
<proteinExistence type="predicted"/>
<dbReference type="OrthoDB" id="4538483at2759"/>
<reference evidence="1 2" key="1">
    <citation type="journal article" date="2012" name="Eukaryot. Cell">
        <title>Genome sequence of the fungus Glarea lozoyensis: the first genome sequence of a species from the Helotiaceae family.</title>
        <authorList>
            <person name="Youssar L."/>
            <person name="Gruening B.A."/>
            <person name="Erxleben A."/>
            <person name="Guenther S."/>
            <person name="Huettel W."/>
        </authorList>
    </citation>
    <scope>NUCLEOTIDE SEQUENCE [LARGE SCALE GENOMIC DNA]</scope>
    <source>
        <strain evidence="2">ATCC 74030 / MF5533</strain>
    </source>
</reference>
<sequence>MKGVIESLIHTWLSTPHVEVGERATQMLGDLLEVDCDRRISAGIDTKMSGLQIAGGMAPGQGLLWRHLFVELLVVMSTTELTQTTMKYLANLVNTVAGADKTLYKSLESIARNPESPPELVDLLVKLSE</sequence>
<name>H0EVJ3_GLAL7</name>
<evidence type="ECO:0000313" key="2">
    <source>
        <dbReference type="Proteomes" id="UP000005446"/>
    </source>
</evidence>
<protein>
    <submittedName>
        <fullName evidence="1">Uncharacterized protein</fullName>
    </submittedName>
</protein>
<dbReference type="AlphaFoldDB" id="H0EVJ3"/>
<accession>H0EVJ3</accession>
<evidence type="ECO:0000313" key="1">
    <source>
        <dbReference type="EMBL" id="EHK97454.1"/>
    </source>
</evidence>
<comment type="caution">
    <text evidence="1">The sequence shown here is derived from an EMBL/GenBank/DDBJ whole genome shotgun (WGS) entry which is preliminary data.</text>
</comment>
<dbReference type="InParanoid" id="H0EVJ3"/>
<dbReference type="HOGENOM" id="CLU_1949027_0_0_1"/>
<keyword evidence="2" id="KW-1185">Reference proteome</keyword>
<dbReference type="EMBL" id="AGUE01000194">
    <property type="protein sequence ID" value="EHK97454.1"/>
    <property type="molecule type" value="Genomic_DNA"/>
</dbReference>
<organism evidence="1 2">
    <name type="scientific">Glarea lozoyensis (strain ATCC 74030 / MF5533)</name>
    <dbReference type="NCBI Taxonomy" id="1104152"/>
    <lineage>
        <taxon>Eukaryota</taxon>
        <taxon>Fungi</taxon>
        <taxon>Dikarya</taxon>
        <taxon>Ascomycota</taxon>
        <taxon>Pezizomycotina</taxon>
        <taxon>Leotiomycetes</taxon>
        <taxon>Helotiales</taxon>
        <taxon>Helotiaceae</taxon>
        <taxon>Glarea</taxon>
    </lineage>
</organism>